<proteinExistence type="predicted"/>
<dbReference type="EMBL" id="JAJVCN010000002">
    <property type="protein sequence ID" value="MCE7006718.1"/>
    <property type="molecule type" value="Genomic_DNA"/>
</dbReference>
<dbReference type="Gene3D" id="3.40.50.2300">
    <property type="match status" value="2"/>
</dbReference>
<keyword evidence="3" id="KW-0804">Transcription</keyword>
<keyword evidence="6" id="KW-1185">Reference proteome</keyword>
<evidence type="ECO:0000313" key="5">
    <source>
        <dbReference type="EMBL" id="MCE7006718.1"/>
    </source>
</evidence>
<dbReference type="Pfam" id="PF13377">
    <property type="entry name" value="Peripla_BP_3"/>
    <property type="match status" value="1"/>
</dbReference>
<protein>
    <submittedName>
        <fullName evidence="5">Substrate-binding domain-containing protein</fullName>
    </submittedName>
</protein>
<gene>
    <name evidence="5" type="ORF">LWC34_28395</name>
</gene>
<evidence type="ECO:0000313" key="6">
    <source>
        <dbReference type="Proteomes" id="UP001521150"/>
    </source>
</evidence>
<dbReference type="CDD" id="cd06267">
    <property type="entry name" value="PBP1_LacI_sugar_binding-like"/>
    <property type="match status" value="1"/>
</dbReference>
<dbReference type="Proteomes" id="UP001521150">
    <property type="component" value="Unassembled WGS sequence"/>
</dbReference>
<evidence type="ECO:0000256" key="3">
    <source>
        <dbReference type="ARBA" id="ARBA00023163"/>
    </source>
</evidence>
<evidence type="ECO:0000256" key="2">
    <source>
        <dbReference type="ARBA" id="ARBA00023125"/>
    </source>
</evidence>
<feature type="domain" description="Transcriptional regulator LacI/GalR-like sensor" evidence="4">
    <location>
        <begin position="106"/>
        <end position="264"/>
    </location>
</feature>
<dbReference type="InterPro" id="IPR028082">
    <property type="entry name" value="Peripla_BP_I"/>
</dbReference>
<dbReference type="SUPFAM" id="SSF53822">
    <property type="entry name" value="Periplasmic binding protein-like I"/>
    <property type="match status" value="1"/>
</dbReference>
<evidence type="ECO:0000256" key="1">
    <source>
        <dbReference type="ARBA" id="ARBA00023015"/>
    </source>
</evidence>
<evidence type="ECO:0000259" key="4">
    <source>
        <dbReference type="Pfam" id="PF13377"/>
    </source>
</evidence>
<keyword evidence="2" id="KW-0238">DNA-binding</keyword>
<comment type="caution">
    <text evidence="5">The sequence shown here is derived from an EMBL/GenBank/DDBJ whole genome shotgun (WGS) entry which is preliminary data.</text>
</comment>
<keyword evidence="1" id="KW-0805">Transcription regulation</keyword>
<reference evidence="5 6" key="1">
    <citation type="submission" date="2021-12" db="EMBL/GenBank/DDBJ databases">
        <title>Genome sequence of Kibdelosporangium philippinense ATCC 49844.</title>
        <authorList>
            <person name="Fedorov E.A."/>
            <person name="Omeragic M."/>
            <person name="Shalygina K.F."/>
            <person name="Maclea K.S."/>
        </authorList>
    </citation>
    <scope>NUCLEOTIDE SEQUENCE [LARGE SCALE GENOMIC DNA]</scope>
    <source>
        <strain evidence="5 6">ATCC 49844</strain>
    </source>
</reference>
<dbReference type="InterPro" id="IPR046335">
    <property type="entry name" value="LacI/GalR-like_sensor"/>
</dbReference>
<dbReference type="PANTHER" id="PTHR30146">
    <property type="entry name" value="LACI-RELATED TRANSCRIPTIONAL REPRESSOR"/>
    <property type="match status" value="1"/>
</dbReference>
<name>A0ABS8ZI12_9PSEU</name>
<organism evidence="5 6">
    <name type="scientific">Kibdelosporangium philippinense</name>
    <dbReference type="NCBI Taxonomy" id="211113"/>
    <lineage>
        <taxon>Bacteria</taxon>
        <taxon>Bacillati</taxon>
        <taxon>Actinomycetota</taxon>
        <taxon>Actinomycetes</taxon>
        <taxon>Pseudonocardiales</taxon>
        <taxon>Pseudonocardiaceae</taxon>
        <taxon>Kibdelosporangium</taxon>
    </lineage>
</organism>
<accession>A0ABS8ZI12</accession>
<dbReference type="RefSeq" id="WP_233728165.1">
    <property type="nucleotide sequence ID" value="NZ_JAJVCN010000002.1"/>
</dbReference>
<dbReference type="PANTHER" id="PTHR30146:SF109">
    <property type="entry name" value="HTH-TYPE TRANSCRIPTIONAL REGULATOR GALS"/>
    <property type="match status" value="1"/>
</dbReference>
<sequence>MLPSESRIVGDPFFTRIVRGVSTVLRPLGVHLVLMMTGSDTGDQVVADLRQGRLDGVILVHTYQADPLPSLLLRSRQPVVLSARPAEPMPITYVDVNQTAGGALAAQHLVERGCRNVATITGSLDRPPGHDRLAGFRAAMAQLGQPDVVSVEGNFTRESGAAAMERLIAEYPDVDGVFIASDLMAEGALPVLRKHGRSVPDDIAVVGFDDSSAALSCDPPLTTVRQPVEDMAAEMARQLLRQIDRVDAPVRSVIFEPILVVRQSA</sequence>